<sequence length="34" mass="3734">MSHKCTCKNVTTNSDTSACNQRNFCDSANAGFYN</sequence>
<organism evidence="1">
    <name type="scientific">Anguilla anguilla</name>
    <name type="common">European freshwater eel</name>
    <name type="synonym">Muraena anguilla</name>
    <dbReference type="NCBI Taxonomy" id="7936"/>
    <lineage>
        <taxon>Eukaryota</taxon>
        <taxon>Metazoa</taxon>
        <taxon>Chordata</taxon>
        <taxon>Craniata</taxon>
        <taxon>Vertebrata</taxon>
        <taxon>Euteleostomi</taxon>
        <taxon>Actinopterygii</taxon>
        <taxon>Neopterygii</taxon>
        <taxon>Teleostei</taxon>
        <taxon>Anguilliformes</taxon>
        <taxon>Anguillidae</taxon>
        <taxon>Anguilla</taxon>
    </lineage>
</organism>
<proteinExistence type="predicted"/>
<dbReference type="EMBL" id="GBXM01019004">
    <property type="protein sequence ID" value="JAH89573.1"/>
    <property type="molecule type" value="Transcribed_RNA"/>
</dbReference>
<dbReference type="AlphaFoldDB" id="A0A0E9WJA8"/>
<evidence type="ECO:0000313" key="1">
    <source>
        <dbReference type="EMBL" id="JAH89573.1"/>
    </source>
</evidence>
<name>A0A0E9WJA8_ANGAN</name>
<protein>
    <submittedName>
        <fullName evidence="1">Uncharacterized protein</fullName>
    </submittedName>
</protein>
<accession>A0A0E9WJA8</accession>
<reference evidence="1" key="1">
    <citation type="submission" date="2014-11" db="EMBL/GenBank/DDBJ databases">
        <authorList>
            <person name="Amaro Gonzalez C."/>
        </authorList>
    </citation>
    <scope>NUCLEOTIDE SEQUENCE</scope>
</reference>
<reference evidence="1" key="2">
    <citation type="journal article" date="2015" name="Fish Shellfish Immunol.">
        <title>Early steps in the European eel (Anguilla anguilla)-Vibrio vulnificus interaction in the gills: Role of the RtxA13 toxin.</title>
        <authorList>
            <person name="Callol A."/>
            <person name="Pajuelo D."/>
            <person name="Ebbesson L."/>
            <person name="Teles M."/>
            <person name="MacKenzie S."/>
            <person name="Amaro C."/>
        </authorList>
    </citation>
    <scope>NUCLEOTIDE SEQUENCE</scope>
</reference>